<name>A0ABV1HUM8_9FIRM</name>
<dbReference type="InterPro" id="IPR000836">
    <property type="entry name" value="PRTase_dom"/>
</dbReference>
<dbReference type="Pfam" id="PF00156">
    <property type="entry name" value="Pribosyltran"/>
    <property type="match status" value="1"/>
</dbReference>
<reference evidence="10 11" key="1">
    <citation type="submission" date="2024-03" db="EMBL/GenBank/DDBJ databases">
        <title>Human intestinal bacterial collection.</title>
        <authorList>
            <person name="Pauvert C."/>
            <person name="Hitch T.C.A."/>
            <person name="Clavel T."/>
        </authorList>
    </citation>
    <scope>NUCLEOTIDE SEQUENCE [LARGE SCALE GENOMIC DNA]</scope>
    <source>
        <strain evidence="10 11">CLA-AP-H18</strain>
    </source>
</reference>
<comment type="cofactor">
    <cofactor evidence="7">
        <name>Mg(2+)</name>
        <dbReference type="ChEBI" id="CHEBI:18420"/>
    </cofactor>
    <text evidence="7">Binds 1 Mg(2+) ion per subunit.</text>
</comment>
<feature type="binding site" evidence="7">
    <location>
        <position position="455"/>
    </location>
    <ligand>
        <name>[4Fe-4S] cluster</name>
        <dbReference type="ChEBI" id="CHEBI:49883"/>
    </ligand>
</feature>
<dbReference type="PIRSF" id="PIRSF000485">
    <property type="entry name" value="Amd_phspho_trans"/>
    <property type="match status" value="1"/>
</dbReference>
<dbReference type="PANTHER" id="PTHR11907">
    <property type="entry name" value="AMIDOPHOSPHORIBOSYLTRANSFERASE"/>
    <property type="match status" value="1"/>
</dbReference>
<comment type="cofactor">
    <cofactor evidence="7">
        <name>[4Fe-4S] cluster</name>
        <dbReference type="ChEBI" id="CHEBI:49883"/>
    </cofactor>
    <text evidence="7">Binds 1 [4Fe-4S] cluster per subunit.</text>
</comment>
<comment type="pathway">
    <text evidence="1 7 8">Purine metabolism; IMP biosynthesis via de novo pathway; N(1)-(5-phospho-D-ribosyl)glycinamide from 5-phospho-alpha-D-ribose 1-diphosphate: step 1/2.</text>
</comment>
<accession>A0ABV1HUM8</accession>
<keyword evidence="5 7" id="KW-0658">Purine biosynthesis</keyword>
<dbReference type="Gene3D" id="3.60.20.10">
    <property type="entry name" value="Glutamine Phosphoribosylpyrophosphate, subunit 1, domain 1"/>
    <property type="match status" value="1"/>
</dbReference>
<keyword evidence="7" id="KW-0004">4Fe-4S</keyword>
<evidence type="ECO:0000256" key="3">
    <source>
        <dbReference type="ARBA" id="ARBA00022676"/>
    </source>
</evidence>
<dbReference type="EMBL" id="JBBMFI010000019">
    <property type="protein sequence ID" value="MEQ2565829.1"/>
    <property type="molecule type" value="Genomic_DNA"/>
</dbReference>
<dbReference type="PROSITE" id="PS51278">
    <property type="entry name" value="GATASE_TYPE_2"/>
    <property type="match status" value="1"/>
</dbReference>
<dbReference type="HAMAP" id="MF_01931">
    <property type="entry name" value="PurF"/>
    <property type="match status" value="1"/>
</dbReference>
<dbReference type="NCBIfam" id="TIGR01134">
    <property type="entry name" value="purF"/>
    <property type="match status" value="1"/>
</dbReference>
<comment type="similarity">
    <text evidence="2 7 8">In the C-terminal section; belongs to the purine/pyrimidine phosphoribosyltransferase family.</text>
</comment>
<keyword evidence="4 7" id="KW-0808">Transferase</keyword>
<dbReference type="GO" id="GO:0004044">
    <property type="term" value="F:amidophosphoribosyltransferase activity"/>
    <property type="evidence" value="ECO:0007669"/>
    <property type="project" value="UniProtKB-EC"/>
</dbReference>
<organism evidence="10 11">
    <name type="scientific">Ruminococcoides intestinihominis</name>
    <dbReference type="NCBI Taxonomy" id="3133161"/>
    <lineage>
        <taxon>Bacteria</taxon>
        <taxon>Bacillati</taxon>
        <taxon>Bacillota</taxon>
        <taxon>Clostridia</taxon>
        <taxon>Eubacteriales</taxon>
        <taxon>Oscillospiraceae</taxon>
        <taxon>Ruminococcoides</taxon>
    </lineage>
</organism>
<dbReference type="CDD" id="cd00715">
    <property type="entry name" value="GPATase_N"/>
    <property type="match status" value="1"/>
</dbReference>
<feature type="binding site" evidence="7">
    <location>
        <position position="258"/>
    </location>
    <ligand>
        <name>[4Fe-4S] cluster</name>
        <dbReference type="ChEBI" id="CHEBI:49883"/>
    </ligand>
</feature>
<comment type="caution">
    <text evidence="10">The sequence shown here is derived from an EMBL/GenBank/DDBJ whole genome shotgun (WGS) entry which is preliminary data.</text>
</comment>
<keyword evidence="11" id="KW-1185">Reference proteome</keyword>
<feature type="domain" description="Glutamine amidotransferase type-2" evidence="9">
    <location>
        <begin position="17"/>
        <end position="242"/>
    </location>
</feature>
<evidence type="ECO:0000256" key="1">
    <source>
        <dbReference type="ARBA" id="ARBA00005209"/>
    </source>
</evidence>
<feature type="binding site" evidence="7">
    <location>
        <position position="305"/>
    </location>
    <ligand>
        <name>Mg(2+)</name>
        <dbReference type="ChEBI" id="CHEBI:18420"/>
    </ligand>
</feature>
<evidence type="ECO:0000259" key="9">
    <source>
        <dbReference type="PROSITE" id="PS51278"/>
    </source>
</evidence>
<keyword evidence="7" id="KW-0479">Metal-binding</keyword>
<dbReference type="Gene3D" id="3.40.50.2020">
    <property type="match status" value="1"/>
</dbReference>
<gene>
    <name evidence="7 10" type="primary">purF</name>
    <name evidence="10" type="ORF">ABFO16_06210</name>
</gene>
<feature type="binding site" evidence="7">
    <location>
        <position position="458"/>
    </location>
    <ligand>
        <name>[4Fe-4S] cluster</name>
        <dbReference type="ChEBI" id="CHEBI:49883"/>
    </ligand>
</feature>
<evidence type="ECO:0000256" key="2">
    <source>
        <dbReference type="ARBA" id="ARBA00010138"/>
    </source>
</evidence>
<dbReference type="EC" id="2.4.2.14" evidence="7"/>
<dbReference type="InterPro" id="IPR005854">
    <property type="entry name" value="PurF"/>
</dbReference>
<dbReference type="RefSeq" id="WP_248004692.1">
    <property type="nucleotide sequence ID" value="NZ_JBBMEY010000020.1"/>
</dbReference>
<dbReference type="Pfam" id="PF13537">
    <property type="entry name" value="GATase_7"/>
    <property type="match status" value="1"/>
</dbReference>
<evidence type="ECO:0000256" key="6">
    <source>
        <dbReference type="ARBA" id="ARBA00022962"/>
    </source>
</evidence>
<comment type="catalytic activity">
    <reaction evidence="7 8">
        <text>5-phospho-beta-D-ribosylamine + L-glutamate + diphosphate = 5-phospho-alpha-D-ribose 1-diphosphate + L-glutamine + H2O</text>
        <dbReference type="Rhea" id="RHEA:14905"/>
        <dbReference type="ChEBI" id="CHEBI:15377"/>
        <dbReference type="ChEBI" id="CHEBI:29985"/>
        <dbReference type="ChEBI" id="CHEBI:33019"/>
        <dbReference type="ChEBI" id="CHEBI:58017"/>
        <dbReference type="ChEBI" id="CHEBI:58359"/>
        <dbReference type="ChEBI" id="CHEBI:58681"/>
        <dbReference type="EC" id="2.4.2.14"/>
    </reaction>
</comment>
<proteinExistence type="inferred from homology"/>
<dbReference type="InterPro" id="IPR029057">
    <property type="entry name" value="PRTase-like"/>
</dbReference>
<evidence type="ECO:0000256" key="8">
    <source>
        <dbReference type="PIRNR" id="PIRNR000485"/>
    </source>
</evidence>
<feature type="active site" description="Nucleophile" evidence="7">
    <location>
        <position position="17"/>
    </location>
</feature>
<keyword evidence="7" id="KW-0460">Magnesium</keyword>
<dbReference type="SUPFAM" id="SSF53271">
    <property type="entry name" value="PRTase-like"/>
    <property type="match status" value="1"/>
</dbReference>
<dbReference type="Proteomes" id="UP001478133">
    <property type="component" value="Unassembled WGS sequence"/>
</dbReference>
<evidence type="ECO:0000256" key="5">
    <source>
        <dbReference type="ARBA" id="ARBA00022755"/>
    </source>
</evidence>
<dbReference type="SUPFAM" id="SSF56235">
    <property type="entry name" value="N-terminal nucleophile aminohydrolases (Ntn hydrolases)"/>
    <property type="match status" value="1"/>
</dbReference>
<evidence type="ECO:0000256" key="7">
    <source>
        <dbReference type="HAMAP-Rule" id="MF_01931"/>
    </source>
</evidence>
<keyword evidence="7" id="KW-0411">Iron-sulfur</keyword>
<keyword evidence="3 7" id="KW-0328">Glycosyltransferase</keyword>
<sequence length="484" mass="53347">MKNNSLDFYNEKVHEECGVFGIYKMDDEVDVASISRDALYALQHRGQESAGIAVNNDGNFKSIKDVGMVSEVLTNQAMEELGTDGKIAIAHVRYTPYQALDRAGSQPLVIRYIQGSLAICHNGSITNFAEIRKNLEEGGAIFQSFSNAELIAYVIATERVNSETIEDAVKNACNKIEGAYSFVLTSPSKLIAVRDPYGFRPLCVGKLGQSYVVASESCAFDSIGAQFIRHVKPGEMVVIDEDGFHSYMIEKPKKSALCVFEYVYIARPDSILDCGPVHAVRKEFGKELARDFPVEADLVCGVPDSGNEAAQGYAEESGIPYSAVFVKNKYIGRSLSSMKNTKKERLLMMRLNVLKHKVRGKKVVIIDDSIVHGSTASHIVKLLREAGAAEVHMRISSPPLKYSCYYGSDLHTEKNMIANLMTVEELQNFVGSDSLGFLSIESLRKISNENGISVCDACFTGNYTGPVPKENYVDKFSKKIKLSK</sequence>
<dbReference type="CDD" id="cd06223">
    <property type="entry name" value="PRTases_typeI"/>
    <property type="match status" value="1"/>
</dbReference>
<feature type="binding site" evidence="7">
    <location>
        <position position="368"/>
    </location>
    <ligand>
        <name>Mg(2+)</name>
        <dbReference type="ChEBI" id="CHEBI:18420"/>
    </ligand>
</feature>
<evidence type="ECO:0000256" key="4">
    <source>
        <dbReference type="ARBA" id="ARBA00022679"/>
    </source>
</evidence>
<keyword evidence="6 7" id="KW-0315">Glutamine amidotransferase</keyword>
<dbReference type="InterPro" id="IPR029055">
    <property type="entry name" value="Ntn_hydrolases_N"/>
</dbReference>
<comment type="function">
    <text evidence="7">Catalyzes the formation of phosphoribosylamine from phosphoribosylpyrophosphate (PRPP) and glutamine.</text>
</comment>
<protein>
    <recommendedName>
        <fullName evidence="7">Amidophosphoribosyltransferase</fullName>
        <shortName evidence="7">ATase</shortName>
        <ecNumber evidence="7">2.4.2.14</ecNumber>
    </recommendedName>
    <alternativeName>
        <fullName evidence="7">Glutamine phosphoribosylpyrophosphate amidotransferase</fullName>
        <shortName evidence="7">GPATase</shortName>
    </alternativeName>
</protein>
<feature type="binding site" evidence="7">
    <location>
        <position position="367"/>
    </location>
    <ligand>
        <name>Mg(2+)</name>
        <dbReference type="ChEBI" id="CHEBI:18420"/>
    </ligand>
</feature>
<feature type="binding site" evidence="7">
    <location>
        <position position="404"/>
    </location>
    <ligand>
        <name>[4Fe-4S] cluster</name>
        <dbReference type="ChEBI" id="CHEBI:49883"/>
    </ligand>
</feature>
<keyword evidence="7" id="KW-0408">Iron</keyword>
<evidence type="ECO:0000313" key="10">
    <source>
        <dbReference type="EMBL" id="MEQ2565829.1"/>
    </source>
</evidence>
<dbReference type="InterPro" id="IPR017932">
    <property type="entry name" value="GATase_2_dom"/>
</dbReference>
<dbReference type="InterPro" id="IPR035584">
    <property type="entry name" value="PurF_N"/>
</dbReference>
<evidence type="ECO:0000313" key="11">
    <source>
        <dbReference type="Proteomes" id="UP001478133"/>
    </source>
</evidence>